<feature type="domain" description="DOD-type homing endonuclease" evidence="1">
    <location>
        <begin position="286"/>
        <end position="356"/>
    </location>
</feature>
<gene>
    <name evidence="2" type="ORF">LCGC14_2143460</name>
</gene>
<proteinExistence type="predicted"/>
<dbReference type="InterPro" id="IPR036844">
    <property type="entry name" value="Hint_dom_sf"/>
</dbReference>
<feature type="non-terminal residue" evidence="2">
    <location>
        <position position="485"/>
    </location>
</feature>
<dbReference type="Gene3D" id="3.10.28.10">
    <property type="entry name" value="Homing endonucleases"/>
    <property type="match status" value="1"/>
</dbReference>
<dbReference type="InterPro" id="IPR027434">
    <property type="entry name" value="Homing_endonucl"/>
</dbReference>
<comment type="caution">
    <text evidence="2">The sequence shown here is derived from an EMBL/GenBank/DDBJ whole genome shotgun (WGS) entry which is preliminary data.</text>
</comment>
<dbReference type="PRINTS" id="PR00379">
    <property type="entry name" value="INTEIN"/>
</dbReference>
<evidence type="ECO:0000313" key="2">
    <source>
        <dbReference type="EMBL" id="KKL66591.1"/>
    </source>
</evidence>
<dbReference type="InterPro" id="IPR004042">
    <property type="entry name" value="Intein_endonuc_central"/>
</dbReference>
<dbReference type="SUPFAM" id="SSF51294">
    <property type="entry name" value="Hedgehog/intein (Hint) domain"/>
    <property type="match status" value="1"/>
</dbReference>
<dbReference type="GO" id="GO:0004519">
    <property type="term" value="F:endonuclease activity"/>
    <property type="evidence" value="ECO:0007669"/>
    <property type="project" value="InterPro"/>
</dbReference>
<sequence>MTTFMYPPPDDRPWPTLGPFVCDFIESNLCYGPGDLLGHPVTLSDELRAWIFRIYEIEPPYVVTGTGRGRRRRKNPRAGRRRFQRCVLSLRKGSCKALALDTPLPTPTGWTTIGIIRPGDWVFDEMGNPCRVLAASEVFTGNQCFAVKFRDGSEIVADAGHRWYTEELRHRPYQGSVKTTADLAATVSLRADGARNHRIPLTRPLRMPEVELPIDPWVLGMWLGDGRTDDAEFTMAAADFEHFYGRIMEVEYHSGEPKIDSRSGAYAVRVSTAPIRKGGNPQRDTLIGRLRGLGVLNNKHVPPIYLRASVGQRLALLQGLMDSDGCIGSAGVGVSFISTIPALSDAVYELAASLGFKPSSRYRETSLRGAKKPTKPAWMVYFHASADIPVFTLPRKVSRQRPAPTGRTPMSARRHIVAVDEVESVPTRCIAVDSRSHLFLAGRAMTPTHNTEIAAWLAAVELHPDGPVRCAGFDRDQPIPRPVTD</sequence>
<accession>A0A0F9EJX9</accession>
<protein>
    <recommendedName>
        <fullName evidence="1">DOD-type homing endonuclease domain-containing protein</fullName>
    </recommendedName>
</protein>
<dbReference type="SUPFAM" id="SSF55608">
    <property type="entry name" value="Homing endonucleases"/>
    <property type="match status" value="1"/>
</dbReference>
<dbReference type="GO" id="GO:0016539">
    <property type="term" value="P:intein-mediated protein splicing"/>
    <property type="evidence" value="ECO:0007669"/>
    <property type="project" value="InterPro"/>
</dbReference>
<organism evidence="2">
    <name type="scientific">marine sediment metagenome</name>
    <dbReference type="NCBI Taxonomy" id="412755"/>
    <lineage>
        <taxon>unclassified sequences</taxon>
        <taxon>metagenomes</taxon>
        <taxon>ecological metagenomes</taxon>
    </lineage>
</organism>
<dbReference type="AlphaFoldDB" id="A0A0F9EJX9"/>
<dbReference type="InterPro" id="IPR006142">
    <property type="entry name" value="INTEIN"/>
</dbReference>
<dbReference type="EMBL" id="LAZR01027154">
    <property type="protein sequence ID" value="KKL66591.1"/>
    <property type="molecule type" value="Genomic_DNA"/>
</dbReference>
<dbReference type="PROSITE" id="PS50819">
    <property type="entry name" value="INTEIN_ENDONUCLEASE"/>
    <property type="match status" value="1"/>
</dbReference>
<reference evidence="2" key="1">
    <citation type="journal article" date="2015" name="Nature">
        <title>Complex archaea that bridge the gap between prokaryotes and eukaryotes.</title>
        <authorList>
            <person name="Spang A."/>
            <person name="Saw J.H."/>
            <person name="Jorgensen S.L."/>
            <person name="Zaremba-Niedzwiedzka K."/>
            <person name="Martijn J."/>
            <person name="Lind A.E."/>
            <person name="van Eijk R."/>
            <person name="Schleper C."/>
            <person name="Guy L."/>
            <person name="Ettema T.J."/>
        </authorList>
    </citation>
    <scope>NUCLEOTIDE SEQUENCE</scope>
</reference>
<name>A0A0F9EJX9_9ZZZZ</name>
<evidence type="ECO:0000259" key="1">
    <source>
        <dbReference type="PROSITE" id="PS50819"/>
    </source>
</evidence>